<gene>
    <name evidence="1" type="ORF">ORPV_441</name>
</gene>
<evidence type="ECO:0000313" key="1">
    <source>
        <dbReference type="EMBL" id="SNW62345.1"/>
    </source>
</evidence>
<protein>
    <submittedName>
        <fullName evidence="1">Uncharacterized protein</fullName>
    </submittedName>
</protein>
<dbReference type="EMBL" id="LT906555">
    <property type="protein sequence ID" value="SNW62345.1"/>
    <property type="molecule type" value="Genomic_DNA"/>
</dbReference>
<sequence length="118" mass="13660">MAFLMDKLFSHGRNLYINNIKHKLGETNTEVKIENRKVVVEKDNKLGSYNLYILKPSRLIFWNYGWSKEAEMIDISPPIHVNYCINKSINGNETLEFFLQAMNGSNIGSVSKNYTINK</sequence>
<name>A0A2I2L468_9VIRU</name>
<dbReference type="KEGG" id="vg:35382230"/>
<dbReference type="Proteomes" id="UP000236316">
    <property type="component" value="Segment"/>
</dbReference>
<accession>A0A2I2L468</accession>
<dbReference type="RefSeq" id="YP_009448647.1">
    <property type="nucleotide sequence ID" value="NC_036594.1"/>
</dbReference>
<keyword evidence="2" id="KW-1185">Reference proteome</keyword>
<proteinExistence type="predicted"/>
<reference evidence="1" key="1">
    <citation type="submission" date="2017-08" db="EMBL/GenBank/DDBJ databases">
        <authorList>
            <consortium name="Urmite Genomes"/>
        </authorList>
    </citation>
    <scope>NUCLEOTIDE SEQUENCE [LARGE SCALE GENOMIC DNA]</scope>
    <source>
        <strain evidence="1">IHUMI-LCC2</strain>
    </source>
</reference>
<evidence type="ECO:0000313" key="2">
    <source>
        <dbReference type="Proteomes" id="UP000236316"/>
    </source>
</evidence>
<dbReference type="GeneID" id="35382230"/>
<organism evidence="1">
    <name type="scientific">Orpheovirus IHUMI-LCC2</name>
    <dbReference type="NCBI Taxonomy" id="2023057"/>
    <lineage>
        <taxon>Viruses</taxon>
        <taxon>Varidnaviria</taxon>
        <taxon>Bamfordvirae</taxon>
        <taxon>Nucleocytoviricota</taxon>
        <taxon>Megaviricetes</taxon>
        <taxon>Pimascovirales</taxon>
        <taxon>Ocovirineae</taxon>
        <taxon>Orpheoviridae</taxon>
        <taxon>Alphaorpheovirus</taxon>
        <taxon>Alphaorpheovirus massiliense</taxon>
    </lineage>
</organism>